<evidence type="ECO:0000313" key="1">
    <source>
        <dbReference type="EMBL" id="MFB9622478.1"/>
    </source>
</evidence>
<dbReference type="RefSeq" id="WP_344996685.1">
    <property type="nucleotide sequence ID" value="NZ_BAAAXV010000009.1"/>
</dbReference>
<dbReference type="Proteomes" id="UP001589532">
    <property type="component" value="Unassembled WGS sequence"/>
</dbReference>
<protein>
    <submittedName>
        <fullName evidence="1">Uncharacterized protein</fullName>
    </submittedName>
</protein>
<comment type="caution">
    <text evidence="1">The sequence shown here is derived from an EMBL/GenBank/DDBJ whole genome shotgun (WGS) entry which is preliminary data.</text>
</comment>
<keyword evidence="2" id="KW-1185">Reference proteome</keyword>
<name>A0ABV5RUG6_9ACTN</name>
<proteinExistence type="predicted"/>
<accession>A0ABV5RUG6</accession>
<organism evidence="1 2">
    <name type="scientific">Nonomuraea helvata</name>
    <dbReference type="NCBI Taxonomy" id="37484"/>
    <lineage>
        <taxon>Bacteria</taxon>
        <taxon>Bacillati</taxon>
        <taxon>Actinomycetota</taxon>
        <taxon>Actinomycetes</taxon>
        <taxon>Streptosporangiales</taxon>
        <taxon>Streptosporangiaceae</taxon>
        <taxon>Nonomuraea</taxon>
    </lineage>
</organism>
<gene>
    <name evidence="1" type="ORF">ACFFSA_05235</name>
</gene>
<evidence type="ECO:0000313" key="2">
    <source>
        <dbReference type="Proteomes" id="UP001589532"/>
    </source>
</evidence>
<sequence>MNADGTGLALTWDPVPGAVHYDVIHLTLPDDREVVLGSTTGTSFTHCVLDRR</sequence>
<dbReference type="EMBL" id="JBHMBW010000003">
    <property type="protein sequence ID" value="MFB9622478.1"/>
    <property type="molecule type" value="Genomic_DNA"/>
</dbReference>
<reference evidence="1 2" key="1">
    <citation type="submission" date="2024-09" db="EMBL/GenBank/DDBJ databases">
        <authorList>
            <person name="Sun Q."/>
            <person name="Mori K."/>
        </authorList>
    </citation>
    <scope>NUCLEOTIDE SEQUENCE [LARGE SCALE GENOMIC DNA]</scope>
    <source>
        <strain evidence="1 2">JCM 3143</strain>
    </source>
</reference>